<evidence type="ECO:0000259" key="2">
    <source>
        <dbReference type="PROSITE" id="PS51841"/>
    </source>
</evidence>
<dbReference type="Proteomes" id="UP000244906">
    <property type="component" value="Unassembled WGS sequence"/>
</dbReference>
<feature type="domain" description="LTD" evidence="2">
    <location>
        <begin position="16"/>
        <end position="134"/>
    </location>
</feature>
<dbReference type="Pfam" id="PF00932">
    <property type="entry name" value="LTD"/>
    <property type="match status" value="1"/>
</dbReference>
<protein>
    <submittedName>
        <fullName evidence="3">DNA degradation protein EddB</fullName>
    </submittedName>
</protein>
<dbReference type="GO" id="GO:0003824">
    <property type="term" value="F:catalytic activity"/>
    <property type="evidence" value="ECO:0007669"/>
    <property type="project" value="InterPro"/>
</dbReference>
<dbReference type="CDD" id="cd04486">
    <property type="entry name" value="YhcR_OBF_like"/>
    <property type="match status" value="1"/>
</dbReference>
<feature type="signal peptide" evidence="1">
    <location>
        <begin position="1"/>
        <end position="26"/>
    </location>
</feature>
<dbReference type="SUPFAM" id="SSF56219">
    <property type="entry name" value="DNase I-like"/>
    <property type="match status" value="1"/>
</dbReference>
<dbReference type="PANTHER" id="PTHR42834:SF1">
    <property type="entry name" value="ENDONUCLEASE_EXONUCLEASE_PHOSPHATASE FAMILY PROTEIN (AFU_ORTHOLOGUE AFUA_3G09210)"/>
    <property type="match status" value="1"/>
</dbReference>
<keyword evidence="4" id="KW-1185">Reference proteome</keyword>
<feature type="chain" id="PRO_5015875161" evidence="1">
    <location>
        <begin position="27"/>
        <end position="824"/>
    </location>
</feature>
<dbReference type="PANTHER" id="PTHR42834">
    <property type="entry name" value="ENDONUCLEASE/EXONUCLEASE/PHOSPHATASE FAMILY PROTEIN (AFU_ORTHOLOGUE AFUA_3G09210)"/>
    <property type="match status" value="1"/>
</dbReference>
<evidence type="ECO:0000313" key="4">
    <source>
        <dbReference type="Proteomes" id="UP000244906"/>
    </source>
</evidence>
<dbReference type="InterPro" id="IPR036691">
    <property type="entry name" value="Endo/exonu/phosph_ase_sf"/>
</dbReference>
<dbReference type="InterPro" id="IPR047971">
    <property type="entry name" value="ExeM-like"/>
</dbReference>
<proteinExistence type="predicted"/>
<dbReference type="EMBL" id="QDDL01000004">
    <property type="protein sequence ID" value="PVZ68991.1"/>
    <property type="molecule type" value="Genomic_DNA"/>
</dbReference>
<dbReference type="InterPro" id="IPR001322">
    <property type="entry name" value="Lamin_tail_dom"/>
</dbReference>
<evidence type="ECO:0000313" key="3">
    <source>
        <dbReference type="EMBL" id="PVZ68991.1"/>
    </source>
</evidence>
<dbReference type="Gene3D" id="3.60.10.10">
    <property type="entry name" value="Endonuclease/exonuclease/phosphatase"/>
    <property type="match status" value="1"/>
</dbReference>
<organism evidence="3 4">
    <name type="scientific">Pelagibaculum spongiae</name>
    <dbReference type="NCBI Taxonomy" id="2080658"/>
    <lineage>
        <taxon>Bacteria</taxon>
        <taxon>Pseudomonadati</taxon>
        <taxon>Pseudomonadota</taxon>
        <taxon>Gammaproteobacteria</taxon>
        <taxon>Oceanospirillales</taxon>
        <taxon>Pelagibaculum</taxon>
    </lineage>
</organism>
<dbReference type="PROSITE" id="PS51841">
    <property type="entry name" value="LTD"/>
    <property type="match status" value="1"/>
</dbReference>
<dbReference type="AlphaFoldDB" id="A0A2V1H058"/>
<sequence>MTGIIMNKTAVATLVTGLVALSQASASPLIFSEYVEGSSNNKALEITNISDQSVDLEALNAQIEIYNNGNATPNNEQDLSGILEPGASLVLTANQADEAFKPKGSLPLNLLFNGDDALTLMINGDVIDSIGQIGFDPGSAWSSNGVATKDRTLRRINNAGNTNPQGEYDPSVYFESFAKDTADGLGCDGLKACDDSSTPPTGPEFGQCGDDATFISQVQGNGSASPLAGQTVVIEAIVTGSFNQDNQLGGYFVQEEDADHDLDLNTSEALFVFDNQNAVQVGQKVRIKADVKEHFDLTELTAVSDLALCDSGNSVTAVTLAMPLADDVDLETLENMQLNFSAPLTVTGNYFFGRYGQMILSSQRLFQPTQRYLPGSSKAQAAAKENGRNRILLDDASSQQNPEDYIFLPGLTAENMPRSGDQLSSFQGILFYAFGSYQLQSTGSIMLQPAEARPDAPAKPKKGNLRIASLNVLNYFNGDGNGGGFPTARGAHTPEDLQRQQAKLISAIQGLKADVIGLMEIENDGFGADSAIQQLVGALNSAAADGENWQFAKPDADQVGSDAIAVGLIYRSDRVELTSIPQLLTSYPFDAATSKHRQPLIATFQQLESKNTAQLRKKIAGLNSTMAKKADNSFVVAVNHFKSKGSSCENITLPDGSNDVTDPNGQGNCNGMRSLAAETLSEWVNQQYAGKSAILLGDFNAYAMEDPIQKMAENGFDSLFSTDNYSFIFDGQSGELDHLLVNETLAGRVKTADIWHINADEAPTLDYNYRFKPESKLNDWYRDNAFRSSDHDPAYVDIKGGGPLHWIWAALLAGLIVRRRFDRK</sequence>
<reference evidence="3 4" key="1">
    <citation type="submission" date="2018-04" db="EMBL/GenBank/DDBJ databases">
        <title>Thalassorhabdus spongiae gen. nov., sp. nov., isolated from a marine sponge in South-West Iceland.</title>
        <authorList>
            <person name="Knobloch S."/>
            <person name="Daussin A."/>
            <person name="Johannsson R."/>
            <person name="Marteinsson V.T."/>
        </authorList>
    </citation>
    <scope>NUCLEOTIDE SEQUENCE [LARGE SCALE GENOMIC DNA]</scope>
    <source>
        <strain evidence="3 4">Hp12</strain>
    </source>
</reference>
<dbReference type="NCBIfam" id="NF033681">
    <property type="entry name" value="ExeM_NucH_DNase"/>
    <property type="match status" value="1"/>
</dbReference>
<name>A0A2V1H058_9GAMM</name>
<dbReference type="CDD" id="cd10283">
    <property type="entry name" value="MnuA_DNase1-like"/>
    <property type="match status" value="1"/>
</dbReference>
<evidence type="ECO:0000256" key="1">
    <source>
        <dbReference type="SAM" id="SignalP"/>
    </source>
</evidence>
<keyword evidence="1" id="KW-0732">Signal</keyword>
<comment type="caution">
    <text evidence="3">The sequence shown here is derived from an EMBL/GenBank/DDBJ whole genome shotgun (WGS) entry which is preliminary data.</text>
</comment>
<gene>
    <name evidence="3" type="ORF">DC094_12160</name>
</gene>
<dbReference type="Pfam" id="PF03372">
    <property type="entry name" value="Exo_endo_phos"/>
    <property type="match status" value="1"/>
</dbReference>
<accession>A0A2V1H058</accession>
<dbReference type="InterPro" id="IPR005135">
    <property type="entry name" value="Endo/exonuclease/phosphatase"/>
</dbReference>